<dbReference type="EC" id="4.2.3.1" evidence="5"/>
<evidence type="ECO:0000313" key="9">
    <source>
        <dbReference type="Proteomes" id="UP000544872"/>
    </source>
</evidence>
<dbReference type="InterPro" id="IPR051166">
    <property type="entry name" value="Threonine_Synthase"/>
</dbReference>
<feature type="modified residue" description="N6-(pyridoxal phosphate)lysine" evidence="6">
    <location>
        <position position="112"/>
    </location>
</feature>
<dbReference type="PANTHER" id="PTHR42690:SF1">
    <property type="entry name" value="THREONINE SYNTHASE-LIKE 2"/>
    <property type="match status" value="1"/>
</dbReference>
<dbReference type="PANTHER" id="PTHR42690">
    <property type="entry name" value="THREONINE SYNTHASE FAMILY MEMBER"/>
    <property type="match status" value="1"/>
</dbReference>
<protein>
    <recommendedName>
        <fullName evidence="5">Threonine synthase</fullName>
        <ecNumber evidence="5">4.2.3.1</ecNumber>
    </recommendedName>
</protein>
<sequence>MKYVSTRGKAPVLGFDDVLLSGLARDGGLYVPESWPTFSAAEMKRLRGLSYTGLAVEVMAPFVSDCLSREELAGLVARAYAPFSHTAIAPLKQLDTNLWLMELFSGPTLAFKDYALQFLGQAFDHVLKKRGEKVTIVGATSGDTGSAAIEACRDREAIDIFILFPNGRVSDVQRRQMTTVPSSNVRCLALDGTFDDCQDAVKAMFNHTAFRDRYNLSAVNSINWARIMAQVVYYFWAGLRLGAPERPVVFSVPTGNFGNVFAGFVAEKMGLPVARFGIGSNSNDILTRFFETGAMTMAGVVPTISPSMDIQVSSNFERLLFDLCGRNGAEVERMMLQFRQSGSYALEETALAAARARFSGLRLSDAETQAVIREIHATTGELLDPHSAIGVEAGRRLTGIEPGTPVVCLATAHPAKFPQAVQDASGVYPGLPARLSDLFDRPERMTVIPNDVAAIERFVAEQVES</sequence>
<comment type="cofactor">
    <cofactor evidence="1 6">
        <name>pyridoxal 5'-phosphate</name>
        <dbReference type="ChEBI" id="CHEBI:597326"/>
    </cofactor>
</comment>
<evidence type="ECO:0000259" key="7">
    <source>
        <dbReference type="Pfam" id="PF14821"/>
    </source>
</evidence>
<evidence type="ECO:0000256" key="1">
    <source>
        <dbReference type="ARBA" id="ARBA00001933"/>
    </source>
</evidence>
<dbReference type="SUPFAM" id="SSF53686">
    <property type="entry name" value="Tryptophan synthase beta subunit-like PLP-dependent enzymes"/>
    <property type="match status" value="1"/>
</dbReference>
<dbReference type="InterPro" id="IPR004450">
    <property type="entry name" value="Thr_synthase-like"/>
</dbReference>
<accession>A0A7W9ZG09</accession>
<evidence type="ECO:0000256" key="3">
    <source>
        <dbReference type="ARBA" id="ARBA00022898"/>
    </source>
</evidence>
<reference evidence="8 9" key="1">
    <citation type="submission" date="2020-08" db="EMBL/GenBank/DDBJ databases">
        <title>Genomic Encyclopedia of Type Strains, Phase IV (KMG-IV): sequencing the most valuable type-strain genomes for metagenomic binning, comparative biology and taxonomic classification.</title>
        <authorList>
            <person name="Goeker M."/>
        </authorList>
    </citation>
    <scope>NUCLEOTIDE SEQUENCE [LARGE SCALE GENOMIC DNA]</scope>
    <source>
        <strain evidence="8 9">DSM 11590</strain>
    </source>
</reference>
<evidence type="ECO:0000256" key="4">
    <source>
        <dbReference type="ARBA" id="ARBA00023239"/>
    </source>
</evidence>
<dbReference type="InterPro" id="IPR037158">
    <property type="entry name" value="Thr_synth_N_sf"/>
</dbReference>
<dbReference type="Gene3D" id="3.40.50.1100">
    <property type="match status" value="2"/>
</dbReference>
<evidence type="ECO:0000313" key="8">
    <source>
        <dbReference type="EMBL" id="MBB6210831.1"/>
    </source>
</evidence>
<dbReference type="InterPro" id="IPR036052">
    <property type="entry name" value="TrpB-like_PALP_sf"/>
</dbReference>
<keyword evidence="3 6" id="KW-0663">Pyridoxal phosphate</keyword>
<dbReference type="NCBIfam" id="TIGR00260">
    <property type="entry name" value="thrC"/>
    <property type="match status" value="1"/>
</dbReference>
<dbReference type="GO" id="GO:0009088">
    <property type="term" value="P:threonine biosynthetic process"/>
    <property type="evidence" value="ECO:0007669"/>
    <property type="project" value="UniProtKB-UniRule"/>
</dbReference>
<keyword evidence="4 8" id="KW-0456">Lyase</keyword>
<dbReference type="Pfam" id="PF24857">
    <property type="entry name" value="THR4_C"/>
    <property type="match status" value="1"/>
</dbReference>
<evidence type="ECO:0000256" key="2">
    <source>
        <dbReference type="ARBA" id="ARBA00005517"/>
    </source>
</evidence>
<dbReference type="CDD" id="cd01560">
    <property type="entry name" value="Thr-synth_2"/>
    <property type="match status" value="1"/>
</dbReference>
<dbReference type="GO" id="GO:0004795">
    <property type="term" value="F:threonine synthase activity"/>
    <property type="evidence" value="ECO:0007669"/>
    <property type="project" value="UniProtKB-UniRule"/>
</dbReference>
<name>A0A7W9ZG09_NOVIT</name>
<comment type="similarity">
    <text evidence="2">Belongs to the threonine synthase family.</text>
</comment>
<dbReference type="Pfam" id="PF14821">
    <property type="entry name" value="Thr_synth_N"/>
    <property type="match status" value="1"/>
</dbReference>
<proteinExistence type="inferred from homology"/>
<evidence type="ECO:0000256" key="5">
    <source>
        <dbReference type="NCBIfam" id="TIGR00260"/>
    </source>
</evidence>
<dbReference type="Gene3D" id="3.90.1380.10">
    <property type="entry name" value="Threonine synthase, N-terminal domain"/>
    <property type="match status" value="1"/>
</dbReference>
<dbReference type="AlphaFoldDB" id="A0A7W9ZG09"/>
<evidence type="ECO:0000256" key="6">
    <source>
        <dbReference type="PIRSR" id="PIRSR604450-51"/>
    </source>
</evidence>
<comment type="caution">
    <text evidence="8">The sequence shown here is derived from an EMBL/GenBank/DDBJ whole genome shotgun (WGS) entry which is preliminary data.</text>
</comment>
<dbReference type="InterPro" id="IPR029144">
    <property type="entry name" value="Thr_synth_N"/>
</dbReference>
<dbReference type="EMBL" id="JACIIX010000007">
    <property type="protein sequence ID" value="MBB6210831.1"/>
    <property type="molecule type" value="Genomic_DNA"/>
</dbReference>
<dbReference type="Proteomes" id="UP000544872">
    <property type="component" value="Unassembled WGS sequence"/>
</dbReference>
<keyword evidence="9" id="KW-1185">Reference proteome</keyword>
<organism evidence="8 9">
    <name type="scientific">Novispirillum itersonii</name>
    <name type="common">Aquaspirillum itersonii</name>
    <dbReference type="NCBI Taxonomy" id="189"/>
    <lineage>
        <taxon>Bacteria</taxon>
        <taxon>Pseudomonadati</taxon>
        <taxon>Pseudomonadota</taxon>
        <taxon>Alphaproteobacteria</taxon>
        <taxon>Rhodospirillales</taxon>
        <taxon>Novispirillaceae</taxon>
        <taxon>Novispirillum</taxon>
    </lineage>
</organism>
<feature type="domain" description="Threonine synthase N-terminal" evidence="7">
    <location>
        <begin position="2"/>
        <end position="80"/>
    </location>
</feature>
<gene>
    <name evidence="8" type="ORF">FHS48_002256</name>
</gene>
<dbReference type="RefSeq" id="WP_184263648.1">
    <property type="nucleotide sequence ID" value="NZ_JACIIX010000007.1"/>
</dbReference>